<feature type="compositionally biased region" description="Low complexity" evidence="11">
    <location>
        <begin position="114"/>
        <end position="136"/>
    </location>
</feature>
<dbReference type="SUPFAM" id="SSF81606">
    <property type="entry name" value="PP2C-like"/>
    <property type="match status" value="1"/>
</dbReference>
<keyword evidence="4" id="KW-0479">Metal-binding</keyword>
<dbReference type="Pfam" id="PF00481">
    <property type="entry name" value="PP2C"/>
    <property type="match status" value="2"/>
</dbReference>
<feature type="region of interest" description="Disordered" evidence="11">
    <location>
        <begin position="411"/>
        <end position="436"/>
    </location>
</feature>
<dbReference type="GO" id="GO:0004722">
    <property type="term" value="F:protein serine/threonine phosphatase activity"/>
    <property type="evidence" value="ECO:0007669"/>
    <property type="project" value="UniProtKB-EC"/>
</dbReference>
<gene>
    <name evidence="13" type="ORF">PAUS00366_LOCUS5303</name>
</gene>
<evidence type="ECO:0000256" key="7">
    <source>
        <dbReference type="ARBA" id="ARBA00022912"/>
    </source>
</evidence>
<feature type="compositionally biased region" description="Polar residues" evidence="11">
    <location>
        <begin position="137"/>
        <end position="148"/>
    </location>
</feature>
<evidence type="ECO:0000256" key="5">
    <source>
        <dbReference type="ARBA" id="ARBA00022801"/>
    </source>
</evidence>
<evidence type="ECO:0000256" key="8">
    <source>
        <dbReference type="ARBA" id="ARBA00023211"/>
    </source>
</evidence>
<comment type="catalytic activity">
    <reaction evidence="10">
        <text>O-phospho-L-threonyl-[protein] + H2O = L-threonyl-[protein] + phosphate</text>
        <dbReference type="Rhea" id="RHEA:47004"/>
        <dbReference type="Rhea" id="RHEA-COMP:11060"/>
        <dbReference type="Rhea" id="RHEA-COMP:11605"/>
        <dbReference type="ChEBI" id="CHEBI:15377"/>
        <dbReference type="ChEBI" id="CHEBI:30013"/>
        <dbReference type="ChEBI" id="CHEBI:43474"/>
        <dbReference type="ChEBI" id="CHEBI:61977"/>
        <dbReference type="EC" id="3.1.3.16"/>
    </reaction>
</comment>
<feature type="compositionally biased region" description="Polar residues" evidence="11">
    <location>
        <begin position="160"/>
        <end position="173"/>
    </location>
</feature>
<feature type="region of interest" description="Disordered" evidence="11">
    <location>
        <begin position="559"/>
        <end position="584"/>
    </location>
</feature>
<protein>
    <recommendedName>
        <fullName evidence="3">protein-serine/threonine phosphatase</fullName>
        <ecNumber evidence="3">3.1.3.16</ecNumber>
    </recommendedName>
</protein>
<evidence type="ECO:0000256" key="3">
    <source>
        <dbReference type="ARBA" id="ARBA00013081"/>
    </source>
</evidence>
<evidence type="ECO:0000259" key="12">
    <source>
        <dbReference type="PROSITE" id="PS51746"/>
    </source>
</evidence>
<keyword evidence="5" id="KW-0378">Hydrolase</keyword>
<evidence type="ECO:0000256" key="2">
    <source>
        <dbReference type="ARBA" id="ARBA00006702"/>
    </source>
</evidence>
<dbReference type="SMART" id="SM00332">
    <property type="entry name" value="PP2Cc"/>
    <property type="match status" value="1"/>
</dbReference>
<dbReference type="AlphaFoldDB" id="A0A7S4EGI4"/>
<comment type="similarity">
    <text evidence="2">Belongs to the PP2C family.</text>
</comment>
<dbReference type="CDD" id="cd00143">
    <property type="entry name" value="PP2Cc"/>
    <property type="match status" value="1"/>
</dbReference>
<dbReference type="PROSITE" id="PS51746">
    <property type="entry name" value="PPM_2"/>
    <property type="match status" value="1"/>
</dbReference>
<dbReference type="PANTHER" id="PTHR13832">
    <property type="entry name" value="PROTEIN PHOSPHATASE 2C"/>
    <property type="match status" value="1"/>
</dbReference>
<feature type="compositionally biased region" description="Low complexity" evidence="11">
    <location>
        <begin position="420"/>
        <end position="432"/>
    </location>
</feature>
<feature type="compositionally biased region" description="Low complexity" evidence="11">
    <location>
        <begin position="42"/>
        <end position="61"/>
    </location>
</feature>
<dbReference type="InterPro" id="IPR001932">
    <property type="entry name" value="PPM-type_phosphatase-like_dom"/>
</dbReference>
<evidence type="ECO:0000256" key="9">
    <source>
        <dbReference type="ARBA" id="ARBA00047761"/>
    </source>
</evidence>
<feature type="region of interest" description="Disordered" evidence="11">
    <location>
        <begin position="1"/>
        <end position="173"/>
    </location>
</feature>
<feature type="compositionally biased region" description="Polar residues" evidence="11">
    <location>
        <begin position="7"/>
        <end position="25"/>
    </location>
</feature>
<evidence type="ECO:0000256" key="4">
    <source>
        <dbReference type="ARBA" id="ARBA00022723"/>
    </source>
</evidence>
<dbReference type="GO" id="GO:0046872">
    <property type="term" value="F:metal ion binding"/>
    <property type="evidence" value="ECO:0007669"/>
    <property type="project" value="UniProtKB-KW"/>
</dbReference>
<sequence length="699" mass="76826">MLHVGSRESSPNSYSNARQLSSSVPSLWHLIPPALDKDPLESSPSASTSTLTSTATHSTTPRVGGHWVSTNYASKTKDPEVRPRPKASNGGKYLPPHLRNKQKQKYVPPQLRRQQNQQSQQGSSSSSSSSSTIESSANGVPSTGQSDADSSKDETKCVEQHSQPDVVDQSTSGFVLGGCADPKLIKGSILDEMYIPKKASRLEKTASEAYGSFGGGFSISDDQTTRTTKSSLRWEIGATSQCGVRESNEDSYILTNDLLAAFDSDLPPQTAWNEDDTDHSVGLFGIFDGHCGNQGARFAVEQLGRFIHGELQPESKSVNTNESPFSPSNMESILHETIVKMDDEFCKLCQEEGREWESGATALVAMLANENLVIASLGDCRGFLCRLVDDATESYASDDGWEQLEIDSEDSAQNGGYDIDNNNSNNNDNDNNNESKPLKRCFWREVTTVHSPSAEQEKARIEEANGWITTETEIPIIQFRRMDLEDEDVIGILKRSMIHPSSNGNGETTFTDSERSSKECKAAPQRILHISRVCGELAVSRALGDRDFKADFNSLVSATDDNDNVGNDTDRATNKEESTTAEDPSMLWESPLFLPYPDHHDRRFRGDLVTNTPDFHRIRLGAPGVSKEFLLLACDGLWDVMDADDAVRVVRNLLYRKRVTAKQAAARLAELAIRLGSSDNITVVLVRLFSTEATHQITS</sequence>
<comment type="cofactor">
    <cofactor evidence="1">
        <name>Mn(2+)</name>
        <dbReference type="ChEBI" id="CHEBI:29035"/>
    </cofactor>
</comment>
<evidence type="ECO:0000256" key="1">
    <source>
        <dbReference type="ARBA" id="ARBA00001936"/>
    </source>
</evidence>
<evidence type="ECO:0000256" key="11">
    <source>
        <dbReference type="SAM" id="MobiDB-lite"/>
    </source>
</evidence>
<feature type="domain" description="PPM-type phosphatase" evidence="12">
    <location>
        <begin position="235"/>
        <end position="688"/>
    </location>
</feature>
<dbReference type="EC" id="3.1.3.16" evidence="3"/>
<evidence type="ECO:0000313" key="13">
    <source>
        <dbReference type="EMBL" id="CAE0712551.1"/>
    </source>
</evidence>
<dbReference type="Gene3D" id="3.60.40.10">
    <property type="entry name" value="PPM-type phosphatase domain"/>
    <property type="match status" value="1"/>
</dbReference>
<feature type="compositionally biased region" description="Basic and acidic residues" evidence="11">
    <location>
        <begin position="568"/>
        <end position="578"/>
    </location>
</feature>
<keyword evidence="8" id="KW-0464">Manganese</keyword>
<feature type="compositionally biased region" description="Basic and acidic residues" evidence="11">
    <location>
        <begin position="149"/>
        <end position="159"/>
    </location>
</feature>
<dbReference type="InterPro" id="IPR036457">
    <property type="entry name" value="PPM-type-like_dom_sf"/>
</dbReference>
<name>A0A7S4EGI4_9STRA</name>
<proteinExistence type="inferred from homology"/>
<dbReference type="EMBL" id="HBIX01006720">
    <property type="protein sequence ID" value="CAE0712551.1"/>
    <property type="molecule type" value="Transcribed_RNA"/>
</dbReference>
<dbReference type="InterPro" id="IPR015655">
    <property type="entry name" value="PP2C"/>
</dbReference>
<evidence type="ECO:0000256" key="6">
    <source>
        <dbReference type="ARBA" id="ARBA00022842"/>
    </source>
</evidence>
<keyword evidence="7" id="KW-0904">Protein phosphatase</keyword>
<evidence type="ECO:0000256" key="10">
    <source>
        <dbReference type="ARBA" id="ARBA00048336"/>
    </source>
</evidence>
<organism evidence="13">
    <name type="scientific">Pseudo-nitzschia australis</name>
    <dbReference type="NCBI Taxonomy" id="44445"/>
    <lineage>
        <taxon>Eukaryota</taxon>
        <taxon>Sar</taxon>
        <taxon>Stramenopiles</taxon>
        <taxon>Ochrophyta</taxon>
        <taxon>Bacillariophyta</taxon>
        <taxon>Bacillariophyceae</taxon>
        <taxon>Bacillariophycidae</taxon>
        <taxon>Bacillariales</taxon>
        <taxon>Bacillariaceae</taxon>
        <taxon>Pseudo-nitzschia</taxon>
    </lineage>
</organism>
<accession>A0A7S4EGI4</accession>
<reference evidence="13" key="1">
    <citation type="submission" date="2021-01" db="EMBL/GenBank/DDBJ databases">
        <authorList>
            <person name="Corre E."/>
            <person name="Pelletier E."/>
            <person name="Niang G."/>
            <person name="Scheremetjew M."/>
            <person name="Finn R."/>
            <person name="Kale V."/>
            <person name="Holt S."/>
            <person name="Cochrane G."/>
            <person name="Meng A."/>
            <person name="Brown T."/>
            <person name="Cohen L."/>
        </authorList>
    </citation>
    <scope>NUCLEOTIDE SEQUENCE</scope>
    <source>
        <strain evidence="13">10249 10 AB</strain>
    </source>
</reference>
<dbReference type="PANTHER" id="PTHR13832:SF803">
    <property type="entry name" value="PROTEIN PHOSPHATASE 1G"/>
    <property type="match status" value="1"/>
</dbReference>
<comment type="catalytic activity">
    <reaction evidence="9">
        <text>O-phospho-L-seryl-[protein] + H2O = L-seryl-[protein] + phosphate</text>
        <dbReference type="Rhea" id="RHEA:20629"/>
        <dbReference type="Rhea" id="RHEA-COMP:9863"/>
        <dbReference type="Rhea" id="RHEA-COMP:11604"/>
        <dbReference type="ChEBI" id="CHEBI:15377"/>
        <dbReference type="ChEBI" id="CHEBI:29999"/>
        <dbReference type="ChEBI" id="CHEBI:43474"/>
        <dbReference type="ChEBI" id="CHEBI:83421"/>
        <dbReference type="EC" id="3.1.3.16"/>
    </reaction>
</comment>
<keyword evidence="6" id="KW-0460">Magnesium</keyword>